<keyword evidence="4" id="KW-0479">Metal-binding</keyword>
<evidence type="ECO:0000256" key="6">
    <source>
        <dbReference type="ARBA" id="ARBA00023004"/>
    </source>
</evidence>
<keyword evidence="10" id="KW-1185">Reference proteome</keyword>
<dbReference type="GO" id="GO:0016491">
    <property type="term" value="F:oxidoreductase activity"/>
    <property type="evidence" value="ECO:0007669"/>
    <property type="project" value="UniProtKB-KW"/>
</dbReference>
<evidence type="ECO:0000256" key="4">
    <source>
        <dbReference type="ARBA" id="ARBA00022723"/>
    </source>
</evidence>
<evidence type="ECO:0000256" key="5">
    <source>
        <dbReference type="ARBA" id="ARBA00023002"/>
    </source>
</evidence>
<dbReference type="GO" id="GO:0046872">
    <property type="term" value="F:metal ion binding"/>
    <property type="evidence" value="ECO:0007669"/>
    <property type="project" value="UniProtKB-KW"/>
</dbReference>
<name>S0G6W3_9BACT</name>
<dbReference type="RefSeq" id="WP_006964900.1">
    <property type="nucleotide sequence ID" value="NZ_APJX01000002.1"/>
</dbReference>
<dbReference type="Gene3D" id="3.40.50.740">
    <property type="match status" value="1"/>
</dbReference>
<dbReference type="Gene3D" id="2.40.40.20">
    <property type="match status" value="1"/>
</dbReference>
<dbReference type="PANTHER" id="PTHR43742">
    <property type="entry name" value="TRIMETHYLAMINE-N-OXIDE REDUCTASE"/>
    <property type="match status" value="1"/>
</dbReference>
<dbReference type="Pfam" id="PF00384">
    <property type="entry name" value="Molybdopterin"/>
    <property type="match status" value="1"/>
</dbReference>
<evidence type="ECO:0000259" key="8">
    <source>
        <dbReference type="PROSITE" id="PS51669"/>
    </source>
</evidence>
<dbReference type="SUPFAM" id="SSF53706">
    <property type="entry name" value="Formate dehydrogenase/DMSO reductase, domains 1-3"/>
    <property type="match status" value="1"/>
</dbReference>
<dbReference type="Proteomes" id="UP000014216">
    <property type="component" value="Unassembled WGS sequence"/>
</dbReference>
<dbReference type="SUPFAM" id="SSF50692">
    <property type="entry name" value="ADC-like"/>
    <property type="match status" value="1"/>
</dbReference>
<dbReference type="InterPro" id="IPR006657">
    <property type="entry name" value="MoPterin_dinucl-bd_dom"/>
</dbReference>
<feature type="domain" description="4Fe-4S Mo/W bis-MGD-type" evidence="8">
    <location>
        <begin position="2"/>
        <end position="59"/>
    </location>
</feature>
<dbReference type="InterPro" id="IPR050612">
    <property type="entry name" value="Prok_Mopterin_Oxidored"/>
</dbReference>
<comment type="caution">
    <text evidence="9">The sequence shown here is derived from an EMBL/GenBank/DDBJ whole genome shotgun (WGS) entry which is preliminary data.</text>
</comment>
<evidence type="ECO:0000256" key="2">
    <source>
        <dbReference type="ARBA" id="ARBA00010312"/>
    </source>
</evidence>
<evidence type="ECO:0000256" key="1">
    <source>
        <dbReference type="ARBA" id="ARBA00001942"/>
    </source>
</evidence>
<dbReference type="OrthoDB" id="9810782at2"/>
<dbReference type="InterPro" id="IPR009010">
    <property type="entry name" value="Asp_de-COase-like_dom_sf"/>
</dbReference>
<evidence type="ECO:0000313" key="10">
    <source>
        <dbReference type="Proteomes" id="UP000014216"/>
    </source>
</evidence>
<dbReference type="PROSITE" id="PS51669">
    <property type="entry name" value="4FE4S_MOW_BIS_MGD"/>
    <property type="match status" value="1"/>
</dbReference>
<dbReference type="AlphaFoldDB" id="S0G6W3"/>
<keyword evidence="7" id="KW-0411">Iron-sulfur</keyword>
<dbReference type="Gene3D" id="2.20.25.90">
    <property type="entry name" value="ADC-like domains"/>
    <property type="match status" value="1"/>
</dbReference>
<evidence type="ECO:0000256" key="7">
    <source>
        <dbReference type="ARBA" id="ARBA00023014"/>
    </source>
</evidence>
<organism evidence="9 10">
    <name type="scientific">Desulfotignum phosphitoxidans DSM 13687</name>
    <dbReference type="NCBI Taxonomy" id="1286635"/>
    <lineage>
        <taxon>Bacteria</taxon>
        <taxon>Pseudomonadati</taxon>
        <taxon>Thermodesulfobacteriota</taxon>
        <taxon>Desulfobacteria</taxon>
        <taxon>Desulfobacterales</taxon>
        <taxon>Desulfobacteraceae</taxon>
        <taxon>Desulfotignum</taxon>
    </lineage>
</organism>
<dbReference type="GO" id="GO:0043546">
    <property type="term" value="F:molybdopterin cofactor binding"/>
    <property type="evidence" value="ECO:0007669"/>
    <property type="project" value="InterPro"/>
</dbReference>
<evidence type="ECO:0000256" key="3">
    <source>
        <dbReference type="ARBA" id="ARBA00022505"/>
    </source>
</evidence>
<keyword evidence="3" id="KW-0500">Molybdenum</keyword>
<keyword evidence="5" id="KW-0560">Oxidoreductase</keyword>
<dbReference type="Pfam" id="PF04879">
    <property type="entry name" value="Molybdop_Fe4S4"/>
    <property type="match status" value="1"/>
</dbReference>
<dbReference type="Gene3D" id="3.30.2070.10">
    <property type="entry name" value="Formate dehydrogenase/DMSO reductase"/>
    <property type="match status" value="1"/>
</dbReference>
<protein>
    <submittedName>
        <fullName evidence="9">Putative molybdopterin oxidoreductase</fullName>
    </submittedName>
</protein>
<sequence>MTRTVPVSCPMDCFDLCRFLVTVSDNRIMDIKGDSAHPLTRGIICSKGRDLIQRHSHPERLLHPMVRKKSGFVRTTYAEVLDRVADTLAGIHDRWGPAGVLNYVSDGYGGAKSRVQSIFFNCLGGDTRFTGSLCWGAGMAAQTFDFGDVRGHLPEDILNSDLVIVWGRNPKATSLHFYSLLKQAEKNNTRIVVIDPIHSDTAKSIGTHVAVKPGTDAALALSMAHVTVTENRYDRSFAQDHILGFDRFCQYLDRFDPETASRITGVSPDTIRKLAREYAGAKAPGIWMGYGMQRYANGGNTVRSIDALAAVCGHVGKPGTGANYAARSLAPLLNRPEKNSKAHVTASRTFPAPMLGHFLQTVDNPPIAAAFVAGGNPLNQSPDLNAVVRGFQRIAFKVVFDHFMTDTARHADLVLPAATVFEQDDLFATSMYSHVLNYSKKAVDTPDTLMPETDFFLALAKHMGIDTLGFASSREYLDQCAAPLLESLGKDSDMDLDALAGEYLRIPGHDIPWADKRFATPSQKIEIFSQAAELAGQSPLPCFIPPSQGETRFPLRLLTCKTKRSMHSQAFVFEDREPAVSVNRKTAQKLGIFGLERVCIATRQGEVTARLILDEAVCDSTAFMHQGWWHKSGAVNFLTHAGLSDMGEQAAFYDTFCTLSSI</sequence>
<dbReference type="PANTHER" id="PTHR43742:SF6">
    <property type="entry name" value="OXIDOREDUCTASE YYAE-RELATED"/>
    <property type="match status" value="1"/>
</dbReference>
<comment type="cofactor">
    <cofactor evidence="1">
        <name>Mo-bis(molybdopterin guanine dinucleotide)</name>
        <dbReference type="ChEBI" id="CHEBI:60539"/>
    </cofactor>
</comment>
<reference evidence="9 10" key="1">
    <citation type="journal article" date="2013" name="Genome Announc.">
        <title>Draft Genome Sequence of Desulfotignum phosphitoxidans DSM 13687 Strain FiPS-3.</title>
        <authorList>
            <person name="Poehlein A."/>
            <person name="Daniel R."/>
            <person name="Simeonova D.D."/>
        </authorList>
    </citation>
    <scope>NUCLEOTIDE SEQUENCE [LARGE SCALE GENOMIC DNA]</scope>
    <source>
        <strain evidence="9 10">DSM 13687</strain>
    </source>
</reference>
<dbReference type="CDD" id="cd02775">
    <property type="entry name" value="MopB_CT"/>
    <property type="match status" value="1"/>
</dbReference>
<dbReference type="PROSITE" id="PS00490">
    <property type="entry name" value="MOLYBDOPTERIN_PROK_2"/>
    <property type="match status" value="1"/>
</dbReference>
<dbReference type="InterPro" id="IPR006655">
    <property type="entry name" value="Mopterin_OxRdtase_prok_CS"/>
</dbReference>
<evidence type="ECO:0000313" key="9">
    <source>
        <dbReference type="EMBL" id="EMS80637.1"/>
    </source>
</evidence>
<proteinExistence type="inferred from homology"/>
<dbReference type="InterPro" id="IPR006656">
    <property type="entry name" value="Mopterin_OxRdtase"/>
</dbReference>
<dbReference type="Gene3D" id="3.40.228.10">
    <property type="entry name" value="Dimethylsulfoxide Reductase, domain 2"/>
    <property type="match status" value="1"/>
</dbReference>
<dbReference type="Pfam" id="PF01568">
    <property type="entry name" value="Molydop_binding"/>
    <property type="match status" value="1"/>
</dbReference>
<comment type="similarity">
    <text evidence="2">Belongs to the prokaryotic molybdopterin-containing oxidoreductase family.</text>
</comment>
<dbReference type="SMART" id="SM00926">
    <property type="entry name" value="Molybdop_Fe4S4"/>
    <property type="match status" value="1"/>
</dbReference>
<dbReference type="InterPro" id="IPR006963">
    <property type="entry name" value="Mopterin_OxRdtase_4Fe-4S_dom"/>
</dbReference>
<dbReference type="CDD" id="cd02766">
    <property type="entry name" value="MopB_3"/>
    <property type="match status" value="1"/>
</dbReference>
<keyword evidence="6" id="KW-0408">Iron</keyword>
<dbReference type="GO" id="GO:0051536">
    <property type="term" value="F:iron-sulfur cluster binding"/>
    <property type="evidence" value="ECO:0007669"/>
    <property type="project" value="UniProtKB-KW"/>
</dbReference>
<accession>S0G6W3</accession>
<gene>
    <name evidence="9" type="ORF">Dpo_2c03330</name>
</gene>
<dbReference type="EMBL" id="APJX01000002">
    <property type="protein sequence ID" value="EMS80637.1"/>
    <property type="molecule type" value="Genomic_DNA"/>
</dbReference>